<dbReference type="AlphaFoldDB" id="A0A267HQG1"/>
<dbReference type="InterPro" id="IPR010673">
    <property type="entry name" value="UPF0346"/>
</dbReference>
<evidence type="ECO:0000259" key="2">
    <source>
        <dbReference type="Pfam" id="PF06855"/>
    </source>
</evidence>
<dbReference type="HAMAP" id="MF_01538">
    <property type="entry name" value="UPF0346"/>
    <property type="match status" value="1"/>
</dbReference>
<dbReference type="EMBL" id="LHUG01000006">
    <property type="protein sequence ID" value="PAB00601.1"/>
    <property type="molecule type" value="Genomic_DNA"/>
</dbReference>
<protein>
    <recommendedName>
        <fullName evidence="1">UPF0346 protein AKL21_08910</fullName>
    </recommendedName>
</protein>
<dbReference type="InterPro" id="IPR023089">
    <property type="entry name" value="YozE_SAM-like"/>
</dbReference>
<dbReference type="RefSeq" id="WP_071863769.1">
    <property type="nucleotide sequence ID" value="NZ_JBHLVQ010000015.1"/>
</dbReference>
<evidence type="ECO:0000313" key="4">
    <source>
        <dbReference type="Proteomes" id="UP000216797"/>
    </source>
</evidence>
<dbReference type="Pfam" id="PF06855">
    <property type="entry name" value="YozE_SAM_like"/>
    <property type="match status" value="1"/>
</dbReference>
<organism evidence="3 4">
    <name type="scientific">Enterococcus canintestini</name>
    <dbReference type="NCBI Taxonomy" id="317010"/>
    <lineage>
        <taxon>Bacteria</taxon>
        <taxon>Bacillati</taxon>
        <taxon>Bacillota</taxon>
        <taxon>Bacilli</taxon>
        <taxon>Lactobacillales</taxon>
        <taxon>Enterococcaceae</taxon>
        <taxon>Enterococcus</taxon>
    </lineage>
</organism>
<dbReference type="OrthoDB" id="2242851at2"/>
<name>A0A267HQG1_9ENTE</name>
<evidence type="ECO:0000256" key="1">
    <source>
        <dbReference type="HAMAP-Rule" id="MF_01538"/>
    </source>
</evidence>
<dbReference type="InterPro" id="IPR036806">
    <property type="entry name" value="YozE_SAM-like_sf"/>
</dbReference>
<dbReference type="SUPFAM" id="SSF140652">
    <property type="entry name" value="YozE-like"/>
    <property type="match status" value="1"/>
</dbReference>
<feature type="domain" description="YozE SAM-like" evidence="2">
    <location>
        <begin position="4"/>
        <end position="69"/>
    </location>
</feature>
<sequence length="73" mass="8878">MRRSFYHYVLTLKGPNHLSEEQVFANHVSHDIQFPKHTSDYDELSSYLEMNVNYLTSMDIFDRIYEQYVENNR</sequence>
<proteinExistence type="inferred from homology"/>
<dbReference type="Gene3D" id="1.10.150.260">
    <property type="entry name" value="YozE SAM-like"/>
    <property type="match status" value="1"/>
</dbReference>
<keyword evidence="4" id="KW-1185">Reference proteome</keyword>
<dbReference type="Proteomes" id="UP000216797">
    <property type="component" value="Unassembled WGS sequence"/>
</dbReference>
<accession>A0A267HQG1</accession>
<dbReference type="NCBIfam" id="NF010193">
    <property type="entry name" value="PRK13672.1"/>
    <property type="match status" value="1"/>
</dbReference>
<dbReference type="PIRSF" id="PIRSF037262">
    <property type="entry name" value="UCP037262"/>
    <property type="match status" value="1"/>
</dbReference>
<gene>
    <name evidence="3" type="ORF">AKL21_08910</name>
</gene>
<comment type="caution">
    <text evidence="3">The sequence shown here is derived from an EMBL/GenBank/DDBJ whole genome shotgun (WGS) entry which is preliminary data.</text>
</comment>
<evidence type="ECO:0000313" key="3">
    <source>
        <dbReference type="EMBL" id="PAB00601.1"/>
    </source>
</evidence>
<reference evidence="3 4" key="1">
    <citation type="submission" date="2015-08" db="EMBL/GenBank/DDBJ databases">
        <title>Enterococcus genome sequence.</title>
        <authorList>
            <person name="Acedo J.Z."/>
            <person name="Vederas J.C."/>
        </authorList>
    </citation>
    <scope>NUCLEOTIDE SEQUENCE [LARGE SCALE GENOMIC DNA]</scope>
    <source>
        <strain evidence="3 4">49</strain>
    </source>
</reference>
<comment type="similarity">
    <text evidence="1">Belongs to the UPF0346 family.</text>
</comment>